<accession>A0A1M7UAR5</accession>
<dbReference type="GO" id="GO:0032259">
    <property type="term" value="P:methylation"/>
    <property type="evidence" value="ECO:0007669"/>
    <property type="project" value="UniProtKB-KW"/>
</dbReference>
<dbReference type="Pfam" id="PF04191">
    <property type="entry name" value="PEMT"/>
    <property type="match status" value="1"/>
</dbReference>
<dbReference type="PANTHER" id="PTHR43847">
    <property type="entry name" value="BLL3993 PROTEIN"/>
    <property type="match status" value="1"/>
</dbReference>
<dbReference type="InterPro" id="IPR007318">
    <property type="entry name" value="Phopholipid_MeTrfase"/>
</dbReference>
<evidence type="ECO:0000256" key="4">
    <source>
        <dbReference type="ARBA" id="ARBA00023136"/>
    </source>
</evidence>
<feature type="transmembrane region" description="Helical" evidence="5">
    <location>
        <begin position="78"/>
        <end position="99"/>
    </location>
</feature>
<keyword evidence="6" id="KW-0489">Methyltransferase</keyword>
<evidence type="ECO:0000313" key="6">
    <source>
        <dbReference type="EMBL" id="SHN80036.1"/>
    </source>
</evidence>
<feature type="transmembrane region" description="Helical" evidence="5">
    <location>
        <begin position="6"/>
        <end position="23"/>
    </location>
</feature>
<evidence type="ECO:0000256" key="3">
    <source>
        <dbReference type="ARBA" id="ARBA00022989"/>
    </source>
</evidence>
<reference evidence="6 7" key="1">
    <citation type="submission" date="2016-12" db="EMBL/GenBank/DDBJ databases">
        <authorList>
            <person name="Song W.-J."/>
            <person name="Kurnit D.M."/>
        </authorList>
    </citation>
    <scope>NUCLEOTIDE SEQUENCE [LARGE SCALE GENOMIC DNA]</scope>
    <source>
        <strain evidence="6 7">DSM 43162</strain>
    </source>
</reference>
<keyword evidence="4 5" id="KW-0472">Membrane</keyword>
<organism evidence="6 7">
    <name type="scientific">Geodermatophilus obscurus</name>
    <dbReference type="NCBI Taxonomy" id="1861"/>
    <lineage>
        <taxon>Bacteria</taxon>
        <taxon>Bacillati</taxon>
        <taxon>Actinomycetota</taxon>
        <taxon>Actinomycetes</taxon>
        <taxon>Geodermatophilales</taxon>
        <taxon>Geodermatophilaceae</taxon>
        <taxon>Geodermatophilus</taxon>
    </lineage>
</organism>
<keyword evidence="2 5" id="KW-0812">Transmembrane</keyword>
<feature type="transmembrane region" description="Helical" evidence="5">
    <location>
        <begin position="145"/>
        <end position="163"/>
    </location>
</feature>
<keyword evidence="3 5" id="KW-1133">Transmembrane helix</keyword>
<dbReference type="AlphaFoldDB" id="A0A1M7UAR5"/>
<dbReference type="InterPro" id="IPR052527">
    <property type="entry name" value="Metal_cation-efflux_comp"/>
</dbReference>
<comment type="subcellular location">
    <subcellularLocation>
        <location evidence="1">Endomembrane system</location>
        <topology evidence="1">Multi-pass membrane protein</topology>
    </subcellularLocation>
</comment>
<dbReference type="GO" id="GO:0008168">
    <property type="term" value="F:methyltransferase activity"/>
    <property type="evidence" value="ECO:0007669"/>
    <property type="project" value="UniProtKB-KW"/>
</dbReference>
<dbReference type="Gene3D" id="1.20.120.1630">
    <property type="match status" value="1"/>
</dbReference>
<keyword evidence="6" id="KW-0808">Transferase</keyword>
<evidence type="ECO:0000256" key="2">
    <source>
        <dbReference type="ARBA" id="ARBA00022692"/>
    </source>
</evidence>
<dbReference type="RefSeq" id="WP_072919022.1">
    <property type="nucleotide sequence ID" value="NZ_FRDM01000014.1"/>
</dbReference>
<protein>
    <submittedName>
        <fullName evidence="6">Protein-S-isoprenylcysteine O-methyltransferase Ste14</fullName>
    </submittedName>
</protein>
<proteinExistence type="predicted"/>
<dbReference type="PANTHER" id="PTHR43847:SF1">
    <property type="entry name" value="BLL3993 PROTEIN"/>
    <property type="match status" value="1"/>
</dbReference>
<dbReference type="EMBL" id="FRDM01000014">
    <property type="protein sequence ID" value="SHN80036.1"/>
    <property type="molecule type" value="Genomic_DNA"/>
</dbReference>
<sequence>MAITALLIYLVGSAVAFGLRTVLQLRRTGSSGFHGISGKPGSLRWWAGISLVAALVLGLTALALAVVDVAARPSGSSVDAAGLVGLVLALVGFAGVLAAQTGMGSSWRIGVKETERTELVTGGLFALVRNPIFTAMVVAQLGLTLMVPTWLSVAALVCLAAAVEMQVRLIEEPYLLTTHGGSYARYAAATGRFIPGVGRLTTSGVTPRSWP</sequence>
<dbReference type="OrthoDB" id="941586at2"/>
<evidence type="ECO:0000256" key="5">
    <source>
        <dbReference type="SAM" id="Phobius"/>
    </source>
</evidence>
<name>A0A1M7UAR5_9ACTN</name>
<gene>
    <name evidence="6" type="ORF">SAMN05660350_02847</name>
</gene>
<evidence type="ECO:0000313" key="7">
    <source>
        <dbReference type="Proteomes" id="UP000184428"/>
    </source>
</evidence>
<dbReference type="GO" id="GO:0012505">
    <property type="term" value="C:endomembrane system"/>
    <property type="evidence" value="ECO:0007669"/>
    <property type="project" value="UniProtKB-SubCell"/>
</dbReference>
<feature type="transmembrane region" description="Helical" evidence="5">
    <location>
        <begin position="43"/>
        <end position="66"/>
    </location>
</feature>
<dbReference type="Proteomes" id="UP000184428">
    <property type="component" value="Unassembled WGS sequence"/>
</dbReference>
<evidence type="ECO:0000256" key="1">
    <source>
        <dbReference type="ARBA" id="ARBA00004127"/>
    </source>
</evidence>